<dbReference type="EMBL" id="KU963245">
    <property type="protein sequence ID" value="AMS02358.1"/>
    <property type="molecule type" value="Genomic_DNA"/>
</dbReference>
<name>A0A142K8C5_9CAUD</name>
<proteinExistence type="predicted"/>
<evidence type="ECO:0000313" key="2">
    <source>
        <dbReference type="Proteomes" id="UP000201248"/>
    </source>
</evidence>
<dbReference type="Proteomes" id="UP000201248">
    <property type="component" value="Segment"/>
</dbReference>
<dbReference type="GeneID" id="29124668"/>
<evidence type="ECO:0000313" key="1">
    <source>
        <dbReference type="EMBL" id="AMS02358.1"/>
    </source>
</evidence>
<accession>A0A142K8C5</accession>
<protein>
    <submittedName>
        <fullName evidence="1">Uncharacterized protein</fullName>
    </submittedName>
</protein>
<dbReference type="RefSeq" id="YP_009301016.1">
    <property type="nucleotide sequence ID" value="NC_031229.1"/>
</dbReference>
<reference evidence="2" key="1">
    <citation type="submission" date="2016-06" db="EMBL/GenBank/DDBJ databases">
        <authorList>
            <person name="Kjaerup R.B."/>
            <person name="Dalgaard T.S."/>
            <person name="Juul-Madsen H.R."/>
        </authorList>
    </citation>
    <scope>NUCLEOTIDE SEQUENCE [LARGE SCALE GENOMIC DNA]</scope>
</reference>
<dbReference type="KEGG" id="vg:29124668"/>
<gene>
    <name evidence="1" type="primary">66</name>
    <name evidence="1" type="ORF">SEA_HOTOROBO_66</name>
</gene>
<organism evidence="1 2">
    <name type="scientific">Gordonia phage Hotorobo</name>
    <dbReference type="NCBI Taxonomy" id="1821554"/>
    <lineage>
        <taxon>Viruses</taxon>
        <taxon>Duplodnaviria</taxon>
        <taxon>Heunggongvirae</taxon>
        <taxon>Uroviricota</taxon>
        <taxon>Caudoviricetes</taxon>
        <taxon>Montyvirus</taxon>
        <taxon>Montyvirus monty</taxon>
    </lineage>
</organism>
<sequence length="67" mass="7418">MDGMDMAGMFEAMAETVKDPAFQEKVFGHELDLLVDGKTTLDDGSVLEIEWNDDGEGEVIRHEADTD</sequence>